<sequence length="272" mass="29266">MASVQCGEITVAYEDKGSGAPLVLIHGHPFDRSMWRPQTAHFSRAGMRVIAPDLRGYGGSSVVPGKTLLETFARDVAALLDHLGIERCVLGGLSMGGQIVMEYYRQFPERIRGLLLADTFAAADTAEGRAVRLRTAERLLAEGMDGYAHEVLPKMIAPANVTALPTVAEHVLGMMRNASPEGAAAALRGRAERRDYTGLLPRITVPTLVVVGTEDEFTPVADARAIHQATPGSRLTVIQGAGHMPNLERPEEFNATLTEFLATMPAQVTPED</sequence>
<feature type="domain" description="AB hydrolase-1" evidence="1">
    <location>
        <begin position="21"/>
        <end position="250"/>
    </location>
</feature>
<dbReference type="AlphaFoldDB" id="A0A2N8PB85"/>
<keyword evidence="2" id="KW-0378">Hydrolase</keyword>
<evidence type="ECO:0000313" key="2">
    <source>
        <dbReference type="EMBL" id="PNE38289.1"/>
    </source>
</evidence>
<dbReference type="GO" id="GO:0016787">
    <property type="term" value="F:hydrolase activity"/>
    <property type="evidence" value="ECO:0007669"/>
    <property type="project" value="UniProtKB-KW"/>
</dbReference>
<comment type="caution">
    <text evidence="2">The sequence shown here is derived from an EMBL/GenBank/DDBJ whole genome shotgun (WGS) entry which is preliminary data.</text>
</comment>
<organism evidence="2 3">
    <name type="scientific">Streptomyces noursei</name>
    <name type="common">Streptomyces albulus</name>
    <dbReference type="NCBI Taxonomy" id="1971"/>
    <lineage>
        <taxon>Bacteria</taxon>
        <taxon>Bacillati</taxon>
        <taxon>Actinomycetota</taxon>
        <taxon>Actinomycetes</taxon>
        <taxon>Kitasatosporales</taxon>
        <taxon>Streptomycetaceae</taxon>
        <taxon>Streptomyces</taxon>
    </lineage>
</organism>
<dbReference type="RefSeq" id="WP_102925721.1">
    <property type="nucleotide sequence ID" value="NZ_LJSN01000003.1"/>
</dbReference>
<dbReference type="Proteomes" id="UP000236047">
    <property type="component" value="Unassembled WGS sequence"/>
</dbReference>
<dbReference type="PRINTS" id="PR00412">
    <property type="entry name" value="EPOXHYDRLASE"/>
</dbReference>
<dbReference type="EMBL" id="LJSN01000003">
    <property type="protein sequence ID" value="PNE38289.1"/>
    <property type="molecule type" value="Genomic_DNA"/>
</dbReference>
<protein>
    <submittedName>
        <fullName evidence="2">Hydrolase</fullName>
    </submittedName>
</protein>
<dbReference type="Pfam" id="PF00561">
    <property type="entry name" value="Abhydrolase_1"/>
    <property type="match status" value="1"/>
</dbReference>
<gene>
    <name evidence="2" type="ORF">AOB60_29925</name>
</gene>
<dbReference type="Gene3D" id="3.40.50.1820">
    <property type="entry name" value="alpha/beta hydrolase"/>
    <property type="match status" value="1"/>
</dbReference>
<dbReference type="InterPro" id="IPR050266">
    <property type="entry name" value="AB_hydrolase_sf"/>
</dbReference>
<proteinExistence type="predicted"/>
<dbReference type="PANTHER" id="PTHR43798">
    <property type="entry name" value="MONOACYLGLYCEROL LIPASE"/>
    <property type="match status" value="1"/>
</dbReference>
<dbReference type="SUPFAM" id="SSF53474">
    <property type="entry name" value="alpha/beta-Hydrolases"/>
    <property type="match status" value="1"/>
</dbReference>
<name>A0A2N8PB85_STRNR</name>
<keyword evidence="3" id="KW-1185">Reference proteome</keyword>
<dbReference type="InterPro" id="IPR000073">
    <property type="entry name" value="AB_hydrolase_1"/>
</dbReference>
<evidence type="ECO:0000259" key="1">
    <source>
        <dbReference type="Pfam" id="PF00561"/>
    </source>
</evidence>
<evidence type="ECO:0000313" key="3">
    <source>
        <dbReference type="Proteomes" id="UP000236047"/>
    </source>
</evidence>
<reference evidence="3" key="1">
    <citation type="submission" date="2015-09" db="EMBL/GenBank/DDBJ databases">
        <authorList>
            <person name="Graham D.E."/>
            <person name="Mahan K.M."/>
            <person name="Klingeman D.M."/>
            <person name="Fida T."/>
            <person name="Giannone R.J."/>
            <person name="Hettich R.L."/>
            <person name="Parry R.J."/>
            <person name="Spain J.C."/>
        </authorList>
    </citation>
    <scope>NUCLEOTIDE SEQUENCE [LARGE SCALE GENOMIC DNA]</scope>
    <source>
        <strain evidence="3">JCM 4701</strain>
    </source>
</reference>
<accession>A0A2N8PB85</accession>
<dbReference type="PRINTS" id="PR00111">
    <property type="entry name" value="ABHYDROLASE"/>
</dbReference>
<dbReference type="InterPro" id="IPR000639">
    <property type="entry name" value="Epox_hydrolase-like"/>
</dbReference>
<dbReference type="InterPro" id="IPR029058">
    <property type="entry name" value="AB_hydrolase_fold"/>
</dbReference>